<evidence type="ECO:0000259" key="1">
    <source>
        <dbReference type="Pfam" id="PF02538"/>
    </source>
</evidence>
<dbReference type="GO" id="GO:0017168">
    <property type="term" value="F:5-oxoprolinase (ATP-hydrolyzing) activity"/>
    <property type="evidence" value="ECO:0007669"/>
    <property type="project" value="TreeGrafter"/>
</dbReference>
<evidence type="ECO:0000313" key="3">
    <source>
        <dbReference type="Proteomes" id="UP001144110"/>
    </source>
</evidence>
<dbReference type="PANTHER" id="PTHR11365:SF23">
    <property type="entry name" value="HYPOTHETICAL 5-OXOPROLINASE (EUROFUNG)-RELATED"/>
    <property type="match status" value="1"/>
</dbReference>
<dbReference type="Proteomes" id="UP001144110">
    <property type="component" value="Unassembled WGS sequence"/>
</dbReference>
<sequence length="514" mass="56883">MRAIELEIFNNLFSAIADEMGIVLRRSSFSPNIRERCDFSCAIFDEKGELVAQASHIPVHLGAMPETMKNILPLFKWNKGDVIITNDPFCGGTHLPDITLIKPVFYQNELIFFLIVRAHHADVGGKYAGSMAVTTHIEEEGILIRPTYLAKKGKIQESFLKDFINKLRNPYEREGDLKAQNASLLRGEKRLIEMCEKYGVSKLKEISEELKDYSQKAMEKLLEKAPSGEFSFVDYLDDDGFREKDIPIKVKIVFEKNKVIVDFSESAPQVKGCINATKAVTHSAVYYVFLSLLNTIGAYPVNEGCFRPIKIITKSGTVVSATYPSAVAAGNVETSQRIVDVLLGALSGAFRDLIPSASCGTMNNIAIGNENFAYYETIGGGMGARPGKDGLNGVHTHMTNTLNTPIEALEHEYPLRIERYALRKNSGGKGKYRGGDGLVREYLFLNSCSVTILSERRIHSPYGLFGGEPGKKGKNILIRGKEKIYLPGKVNLQVREGDKIIIKTPGGGGWGKEE</sequence>
<feature type="domain" description="Hydantoinase B/oxoprolinase" evidence="1">
    <location>
        <begin position="3"/>
        <end position="512"/>
    </location>
</feature>
<dbReference type="EMBL" id="JAPHEG010000004">
    <property type="protein sequence ID" value="MDF2953853.1"/>
    <property type="molecule type" value="Genomic_DNA"/>
</dbReference>
<evidence type="ECO:0000313" key="2">
    <source>
        <dbReference type="EMBL" id="MDF2953853.1"/>
    </source>
</evidence>
<dbReference type="GO" id="GO:0006749">
    <property type="term" value="P:glutathione metabolic process"/>
    <property type="evidence" value="ECO:0007669"/>
    <property type="project" value="TreeGrafter"/>
</dbReference>
<dbReference type="InterPro" id="IPR045079">
    <property type="entry name" value="Oxoprolinase-like"/>
</dbReference>
<proteinExistence type="predicted"/>
<organism evidence="2 3">
    <name type="scientific">Candidatus Thermodesulfobacterium syntrophicum</name>
    <dbReference type="NCBI Taxonomy" id="3060442"/>
    <lineage>
        <taxon>Bacteria</taxon>
        <taxon>Pseudomonadati</taxon>
        <taxon>Thermodesulfobacteriota</taxon>
        <taxon>Thermodesulfobacteria</taxon>
        <taxon>Thermodesulfobacteriales</taxon>
        <taxon>Thermodesulfobacteriaceae</taxon>
        <taxon>Thermodesulfobacterium</taxon>
    </lineage>
</organism>
<protein>
    <submittedName>
        <fullName evidence="2">N-methylhydantoinase B/oxoprolinase/acetone carboxylase</fullName>
    </submittedName>
</protein>
<dbReference type="GO" id="GO:0005829">
    <property type="term" value="C:cytosol"/>
    <property type="evidence" value="ECO:0007669"/>
    <property type="project" value="TreeGrafter"/>
</dbReference>
<name>A0AAE3P5M0_9BACT</name>
<dbReference type="AlphaFoldDB" id="A0AAE3P5M0"/>
<accession>A0AAE3P5M0</accession>
<dbReference type="PANTHER" id="PTHR11365">
    <property type="entry name" value="5-OXOPROLINASE RELATED"/>
    <property type="match status" value="1"/>
</dbReference>
<dbReference type="Pfam" id="PF02538">
    <property type="entry name" value="Hydantoinase_B"/>
    <property type="match status" value="1"/>
</dbReference>
<comment type="caution">
    <text evidence="2">The sequence shown here is derived from an EMBL/GenBank/DDBJ whole genome shotgun (WGS) entry which is preliminary data.</text>
</comment>
<reference evidence="2" key="1">
    <citation type="submission" date="2022-11" db="EMBL/GenBank/DDBJ databases">
        <title>Candidatus Alkanophaga archaea from heated hydrothermal vent sediment oxidize petroleum alkanes.</title>
        <authorList>
            <person name="Zehnle H."/>
            <person name="Laso-Perez R."/>
            <person name="Lipp J."/>
            <person name="Teske A."/>
            <person name="Wegener G."/>
        </authorList>
    </citation>
    <scope>NUCLEOTIDE SEQUENCE</scope>
    <source>
        <strain evidence="2">MCA70</strain>
    </source>
</reference>
<gene>
    <name evidence="2" type="ORF">OD816_001098</name>
</gene>
<dbReference type="InterPro" id="IPR003692">
    <property type="entry name" value="Hydantoinase_B"/>
</dbReference>